<evidence type="ECO:0000259" key="5">
    <source>
        <dbReference type="Pfam" id="PF01266"/>
    </source>
</evidence>
<name>A0A8J8G6U4_9FLAO</name>
<evidence type="ECO:0000256" key="3">
    <source>
        <dbReference type="ARBA" id="ARBA00022630"/>
    </source>
</evidence>
<organism evidence="6 7">
    <name type="scientific">Frigoriflavimonas asaccharolytica</name>
    <dbReference type="NCBI Taxonomy" id="2735899"/>
    <lineage>
        <taxon>Bacteria</taxon>
        <taxon>Pseudomonadati</taxon>
        <taxon>Bacteroidota</taxon>
        <taxon>Flavobacteriia</taxon>
        <taxon>Flavobacteriales</taxon>
        <taxon>Weeksellaceae</taxon>
        <taxon>Frigoriflavimonas</taxon>
    </lineage>
</organism>
<dbReference type="Gene3D" id="3.30.9.10">
    <property type="entry name" value="D-Amino Acid Oxidase, subunit A, domain 2"/>
    <property type="match status" value="1"/>
</dbReference>
<accession>A0A8J8G6U4</accession>
<evidence type="ECO:0000313" key="6">
    <source>
        <dbReference type="EMBL" id="NRS92319.1"/>
    </source>
</evidence>
<dbReference type="EMBL" id="JABSNO010000008">
    <property type="protein sequence ID" value="NRS92319.1"/>
    <property type="molecule type" value="Genomic_DNA"/>
</dbReference>
<evidence type="ECO:0000256" key="1">
    <source>
        <dbReference type="ARBA" id="ARBA00001974"/>
    </source>
</evidence>
<evidence type="ECO:0000256" key="2">
    <source>
        <dbReference type="ARBA" id="ARBA00009410"/>
    </source>
</evidence>
<comment type="caution">
    <text evidence="6">The sequence shown here is derived from an EMBL/GenBank/DDBJ whole genome shotgun (WGS) entry which is preliminary data.</text>
</comment>
<dbReference type="Gene3D" id="3.50.50.60">
    <property type="entry name" value="FAD/NAD(P)-binding domain"/>
    <property type="match status" value="1"/>
</dbReference>
<evidence type="ECO:0000313" key="7">
    <source>
        <dbReference type="Proteomes" id="UP000610746"/>
    </source>
</evidence>
<sequence>MKKHVDYIIVGDGYAGLFFAHQLILNKKTFVLYSESKKSASHFSAGIINPVVLKRFSAFWLADEQIDSLKTTMDQISVYLPKNYFVEDAIHRIFHDEKERDIWQRKIISNNLEAYLSEEFDALQIVENPFETGVVLNSGRIDVQNFFTDFLRYLKIQNYLIEEKFDFAKIEVMDNVYKDFTYKNIVFCEGIAVKSNPYFSKIPIIPNKGHFIKVQLSEAIPENVIIKKKHFLYHLEDNMYYYGGTYDPEGTGNQIDDAARQQLIDGLKEFYPYEFQILEINFGYRPTMEDRRPVLGSHFRVKNLHILNGLGARGILNGNYFSNHLYNHIEFGQELLPDVDLNRFT</sequence>
<gene>
    <name evidence="6" type="ORF">HNQ03_001387</name>
</gene>
<dbReference type="InterPro" id="IPR036188">
    <property type="entry name" value="FAD/NAD-bd_sf"/>
</dbReference>
<feature type="domain" description="FAD dependent oxidoreductase" evidence="5">
    <location>
        <begin position="6"/>
        <end position="318"/>
    </location>
</feature>
<keyword evidence="7" id="KW-1185">Reference proteome</keyword>
<dbReference type="GO" id="GO:0016491">
    <property type="term" value="F:oxidoreductase activity"/>
    <property type="evidence" value="ECO:0007669"/>
    <property type="project" value="UniProtKB-KW"/>
</dbReference>
<dbReference type="InterPro" id="IPR006076">
    <property type="entry name" value="FAD-dep_OxRdtase"/>
</dbReference>
<proteinExistence type="inferred from homology"/>
<dbReference type="AlphaFoldDB" id="A0A8J8G6U4"/>
<dbReference type="RefSeq" id="WP_173778932.1">
    <property type="nucleotide sequence ID" value="NZ_JABSNO010000008.1"/>
</dbReference>
<dbReference type="GO" id="GO:0005737">
    <property type="term" value="C:cytoplasm"/>
    <property type="evidence" value="ECO:0007669"/>
    <property type="project" value="TreeGrafter"/>
</dbReference>
<reference evidence="6" key="1">
    <citation type="submission" date="2020-05" db="EMBL/GenBank/DDBJ databases">
        <title>Genomic Encyclopedia of Type Strains, Phase IV (KMG-V): Genome sequencing to study the core and pangenomes of soil and plant-associated prokaryotes.</title>
        <authorList>
            <person name="Whitman W."/>
        </authorList>
    </citation>
    <scope>NUCLEOTIDE SEQUENCE</scope>
    <source>
        <strain evidence="6">16F</strain>
    </source>
</reference>
<dbReference type="SUPFAM" id="SSF51905">
    <property type="entry name" value="FAD/NAD(P)-binding domain"/>
    <property type="match status" value="1"/>
</dbReference>
<protein>
    <submittedName>
        <fullName evidence="6">Glycine/D-amino acid oxidase-like deaminating enzyme</fullName>
    </submittedName>
</protein>
<keyword evidence="4" id="KW-0560">Oxidoreductase</keyword>
<keyword evidence="3" id="KW-0285">Flavoprotein</keyword>
<comment type="similarity">
    <text evidence="2">Belongs to the DadA oxidoreductase family.</text>
</comment>
<dbReference type="PANTHER" id="PTHR13847">
    <property type="entry name" value="SARCOSINE DEHYDROGENASE-RELATED"/>
    <property type="match status" value="1"/>
</dbReference>
<dbReference type="Proteomes" id="UP000610746">
    <property type="component" value="Unassembled WGS sequence"/>
</dbReference>
<dbReference type="PANTHER" id="PTHR13847:SF286">
    <property type="entry name" value="D-AMINO ACID DEHYDROGENASE"/>
    <property type="match status" value="1"/>
</dbReference>
<evidence type="ECO:0000256" key="4">
    <source>
        <dbReference type="ARBA" id="ARBA00023002"/>
    </source>
</evidence>
<dbReference type="Pfam" id="PF01266">
    <property type="entry name" value="DAO"/>
    <property type="match status" value="1"/>
</dbReference>
<comment type="cofactor">
    <cofactor evidence="1">
        <name>FAD</name>
        <dbReference type="ChEBI" id="CHEBI:57692"/>
    </cofactor>
</comment>